<evidence type="ECO:0000256" key="8">
    <source>
        <dbReference type="ARBA" id="ARBA00022741"/>
    </source>
</evidence>
<gene>
    <name evidence="15" type="ORF">WJT86_03270</name>
</gene>
<dbReference type="Pfam" id="PF07568">
    <property type="entry name" value="HisKA_2"/>
    <property type="match status" value="1"/>
</dbReference>
<dbReference type="SUPFAM" id="SSF55874">
    <property type="entry name" value="ATPase domain of HSP90 chaperone/DNA topoisomerase II/histidine kinase"/>
    <property type="match status" value="1"/>
</dbReference>
<keyword evidence="5" id="KW-0597">Phosphoprotein</keyword>
<dbReference type="Pfam" id="PF02743">
    <property type="entry name" value="dCache_1"/>
    <property type="match status" value="1"/>
</dbReference>
<dbReference type="EMBL" id="JBBYXI010000001">
    <property type="protein sequence ID" value="MEN3930080.1"/>
    <property type="molecule type" value="Genomic_DNA"/>
</dbReference>
<name>A0ABV0BKL9_9HYPH</name>
<dbReference type="Proteomes" id="UP001418637">
    <property type="component" value="Unassembled WGS sequence"/>
</dbReference>
<proteinExistence type="predicted"/>
<dbReference type="InterPro" id="IPR005467">
    <property type="entry name" value="His_kinase_dom"/>
</dbReference>
<dbReference type="PROSITE" id="PS50109">
    <property type="entry name" value="HIS_KIN"/>
    <property type="match status" value="1"/>
</dbReference>
<evidence type="ECO:0000256" key="13">
    <source>
        <dbReference type="SAM" id="Phobius"/>
    </source>
</evidence>
<dbReference type="InterPro" id="IPR011495">
    <property type="entry name" value="Sig_transdc_His_kin_sub2_dim/P"/>
</dbReference>
<evidence type="ECO:0000256" key="7">
    <source>
        <dbReference type="ARBA" id="ARBA00022692"/>
    </source>
</evidence>
<feature type="transmembrane region" description="Helical" evidence="13">
    <location>
        <begin position="31"/>
        <end position="54"/>
    </location>
</feature>
<dbReference type="GO" id="GO:0016301">
    <property type="term" value="F:kinase activity"/>
    <property type="evidence" value="ECO:0007669"/>
    <property type="project" value="UniProtKB-KW"/>
</dbReference>
<dbReference type="PANTHER" id="PTHR41523:SF8">
    <property type="entry name" value="ETHYLENE RESPONSE SENSOR PROTEIN"/>
    <property type="match status" value="1"/>
</dbReference>
<comment type="catalytic activity">
    <reaction evidence="1">
        <text>ATP + protein L-histidine = ADP + protein N-phospho-L-histidine.</text>
        <dbReference type="EC" id="2.7.13.3"/>
    </reaction>
</comment>
<dbReference type="EC" id="2.7.13.3" evidence="3"/>
<keyword evidence="10" id="KW-0067">ATP-binding</keyword>
<dbReference type="Gene3D" id="3.30.450.20">
    <property type="entry name" value="PAS domain"/>
    <property type="match status" value="1"/>
</dbReference>
<dbReference type="RefSeq" id="WP_346336054.1">
    <property type="nucleotide sequence ID" value="NZ_JBBYXI010000001.1"/>
</dbReference>
<comment type="subcellular location">
    <subcellularLocation>
        <location evidence="2">Cell membrane</location>
        <topology evidence="2">Multi-pass membrane protein</topology>
    </subcellularLocation>
</comment>
<reference evidence="15 16" key="1">
    <citation type="submission" date="2024-04" db="EMBL/GenBank/DDBJ databases">
        <title>A novel species isolated from cricket.</title>
        <authorList>
            <person name="Wang H.-C."/>
        </authorList>
    </citation>
    <scope>NUCLEOTIDE SEQUENCE [LARGE SCALE GENOMIC DNA]</scope>
    <source>
        <strain evidence="15 16">WL0021</strain>
    </source>
</reference>
<evidence type="ECO:0000256" key="1">
    <source>
        <dbReference type="ARBA" id="ARBA00000085"/>
    </source>
</evidence>
<keyword evidence="16" id="KW-1185">Reference proteome</keyword>
<sequence length="570" mass="62626">MAAETKEPEDLLESQSNLNDAVAEKDWLRRLYIVATCIFTTTVPLILIAGLWIWTAMSESKQEIENYIVVRAVQVTHEVDAVITEQYSILRAIASLPSLKSGNLSVFQRNITNMKGYMPQWKVVALFDTSGKTVILDTLGNTNQPSTPGLAKWVRRVVETGEATVCTCYIKEDTDDVKHGVHVYVPVYQEGQVKYVLSATIRYDTIQRLITAAAAPYYEIGIVDENDAVIAISDVSLNLRGKEQELRLSQKPNDQMIGSFSGDALQGSVKKGAFSRSNVTRWGVITGVGADSANSLSSQSGWALLATGALSLILAAILAIMVIYNMVLRRIGTERETASQAVGELQARLLTKTREALDEQSRAASEREVLLRELYHRVKNNLQIIQSLLRLGSRDLTPEQREPFETAVRRIGAMARVHTLLYNSPDLASIDLKDYLASIVSETSEGFGAEARGISTRLDAETMRVPLDSAIPIAFIAIELLANAFKHAFPDGREGEISIVARRIEDGQGLLIISDNGVGIPVPAEKKRKPLGLNLVGKLVDQIGGQMVPPTVGTSEYRITFPLMVQDNEE</sequence>
<evidence type="ECO:0000313" key="15">
    <source>
        <dbReference type="EMBL" id="MEN3930080.1"/>
    </source>
</evidence>
<evidence type="ECO:0000256" key="3">
    <source>
        <dbReference type="ARBA" id="ARBA00012438"/>
    </source>
</evidence>
<protein>
    <recommendedName>
        <fullName evidence="3">histidine kinase</fullName>
        <ecNumber evidence="3">2.7.13.3</ecNumber>
    </recommendedName>
</protein>
<keyword evidence="8" id="KW-0547">Nucleotide-binding</keyword>
<evidence type="ECO:0000256" key="11">
    <source>
        <dbReference type="ARBA" id="ARBA00022989"/>
    </source>
</evidence>
<keyword evidence="9 15" id="KW-0418">Kinase</keyword>
<evidence type="ECO:0000256" key="6">
    <source>
        <dbReference type="ARBA" id="ARBA00022679"/>
    </source>
</evidence>
<dbReference type="InterPro" id="IPR003594">
    <property type="entry name" value="HATPase_dom"/>
</dbReference>
<evidence type="ECO:0000256" key="5">
    <source>
        <dbReference type="ARBA" id="ARBA00022553"/>
    </source>
</evidence>
<evidence type="ECO:0000313" key="16">
    <source>
        <dbReference type="Proteomes" id="UP001418637"/>
    </source>
</evidence>
<feature type="transmembrane region" description="Helical" evidence="13">
    <location>
        <begin position="302"/>
        <end position="327"/>
    </location>
</feature>
<keyword evidence="12 13" id="KW-0472">Membrane</keyword>
<dbReference type="InterPro" id="IPR033479">
    <property type="entry name" value="dCache_1"/>
</dbReference>
<keyword evidence="7 13" id="KW-0812">Transmembrane</keyword>
<dbReference type="Pfam" id="PF02518">
    <property type="entry name" value="HATPase_c"/>
    <property type="match status" value="1"/>
</dbReference>
<organism evidence="15 16">
    <name type="scientific">Hohaiivirga grylli</name>
    <dbReference type="NCBI Taxonomy" id="3133970"/>
    <lineage>
        <taxon>Bacteria</taxon>
        <taxon>Pseudomonadati</taxon>
        <taxon>Pseudomonadota</taxon>
        <taxon>Alphaproteobacteria</taxon>
        <taxon>Hyphomicrobiales</taxon>
        <taxon>Methylobacteriaceae</taxon>
        <taxon>Hohaiivirga</taxon>
    </lineage>
</organism>
<feature type="domain" description="Histidine kinase" evidence="14">
    <location>
        <begin position="373"/>
        <end position="565"/>
    </location>
</feature>
<accession>A0ABV0BKL9</accession>
<evidence type="ECO:0000256" key="4">
    <source>
        <dbReference type="ARBA" id="ARBA00022475"/>
    </source>
</evidence>
<dbReference type="PANTHER" id="PTHR41523">
    <property type="entry name" value="TWO-COMPONENT SYSTEM SENSOR PROTEIN"/>
    <property type="match status" value="1"/>
</dbReference>
<dbReference type="InterPro" id="IPR036890">
    <property type="entry name" value="HATPase_C_sf"/>
</dbReference>
<evidence type="ECO:0000256" key="9">
    <source>
        <dbReference type="ARBA" id="ARBA00022777"/>
    </source>
</evidence>
<evidence type="ECO:0000259" key="14">
    <source>
        <dbReference type="PROSITE" id="PS50109"/>
    </source>
</evidence>
<keyword evidence="4" id="KW-1003">Cell membrane</keyword>
<keyword evidence="6" id="KW-0808">Transferase</keyword>
<evidence type="ECO:0000256" key="10">
    <source>
        <dbReference type="ARBA" id="ARBA00022840"/>
    </source>
</evidence>
<comment type="caution">
    <text evidence="15">The sequence shown here is derived from an EMBL/GenBank/DDBJ whole genome shotgun (WGS) entry which is preliminary data.</text>
</comment>
<keyword evidence="11 13" id="KW-1133">Transmembrane helix</keyword>
<dbReference type="Gene3D" id="3.30.565.10">
    <property type="entry name" value="Histidine kinase-like ATPase, C-terminal domain"/>
    <property type="match status" value="1"/>
</dbReference>
<dbReference type="SMART" id="SM00387">
    <property type="entry name" value="HATPase_c"/>
    <property type="match status" value="1"/>
</dbReference>
<evidence type="ECO:0000256" key="12">
    <source>
        <dbReference type="ARBA" id="ARBA00023136"/>
    </source>
</evidence>
<evidence type="ECO:0000256" key="2">
    <source>
        <dbReference type="ARBA" id="ARBA00004651"/>
    </source>
</evidence>